<protein>
    <submittedName>
        <fullName evidence="5">Glucose-1-phosphate thymidylyltransferase</fullName>
    </submittedName>
</protein>
<dbReference type="UniPathway" id="UPA00113">
    <property type="reaction ID" value="UER00532"/>
</dbReference>
<dbReference type="InterPro" id="IPR023915">
    <property type="entry name" value="Bifunctiontional_GlmU_arc-type"/>
</dbReference>
<keyword evidence="6" id="KW-1185">Reference proteome</keyword>
<dbReference type="InParanoid" id="D1Z268"/>
<dbReference type="Proteomes" id="UP000001882">
    <property type="component" value="Chromosome"/>
</dbReference>
<dbReference type="NCBIfam" id="TIGR01208">
    <property type="entry name" value="rmlA_long"/>
    <property type="match status" value="1"/>
</dbReference>
<dbReference type="NCBIfam" id="TIGR03992">
    <property type="entry name" value="Arch_glmU"/>
    <property type="match status" value="1"/>
</dbReference>
<dbReference type="SUPFAM" id="SSF53448">
    <property type="entry name" value="Nucleotide-diphospho-sugar transferases"/>
    <property type="match status" value="1"/>
</dbReference>
<evidence type="ECO:0000313" key="6">
    <source>
        <dbReference type="Proteomes" id="UP000001882"/>
    </source>
</evidence>
<dbReference type="InterPro" id="IPR056729">
    <property type="entry name" value="GMPPB_C"/>
</dbReference>
<dbReference type="Pfam" id="PF25087">
    <property type="entry name" value="GMPPB_C"/>
    <property type="match status" value="1"/>
</dbReference>
<organism evidence="5 6">
    <name type="scientific">Methanocella paludicola (strain DSM 17711 / JCM 13418 / NBRC 101707 / SANAE)</name>
    <dbReference type="NCBI Taxonomy" id="304371"/>
    <lineage>
        <taxon>Archaea</taxon>
        <taxon>Methanobacteriati</taxon>
        <taxon>Methanobacteriota</taxon>
        <taxon>Stenosarchaea group</taxon>
        <taxon>Methanomicrobia</taxon>
        <taxon>Methanocellales</taxon>
        <taxon>Methanocellaceae</taxon>
        <taxon>Methanocella</taxon>
    </lineage>
</organism>
<dbReference type="CDD" id="cd04189">
    <property type="entry name" value="G1P_TT_long"/>
    <property type="match status" value="1"/>
</dbReference>
<evidence type="ECO:0000256" key="1">
    <source>
        <dbReference type="ARBA" id="ARBA00007707"/>
    </source>
</evidence>
<accession>D1Z268</accession>
<name>D1Z268_METPS</name>
<dbReference type="KEGG" id="mpd:MCP_2718"/>
<dbReference type="Gene3D" id="3.90.550.10">
    <property type="entry name" value="Spore Coat Polysaccharide Biosynthesis Protein SpsA, Chain A"/>
    <property type="match status" value="1"/>
</dbReference>
<feature type="domain" description="Mannose-1-phosphate guanyltransferase C-terminal" evidence="4">
    <location>
        <begin position="271"/>
        <end position="335"/>
    </location>
</feature>
<dbReference type="EMBL" id="AP011532">
    <property type="protein sequence ID" value="BAI62790.1"/>
    <property type="molecule type" value="Genomic_DNA"/>
</dbReference>
<dbReference type="InterPro" id="IPR005835">
    <property type="entry name" value="NTP_transferase_dom"/>
</dbReference>
<dbReference type="GO" id="GO:0003977">
    <property type="term" value="F:UDP-N-acetylglucosamine diphosphorylase activity"/>
    <property type="evidence" value="ECO:0007669"/>
    <property type="project" value="InterPro"/>
</dbReference>
<dbReference type="AlphaFoldDB" id="D1Z268"/>
<dbReference type="GeneID" id="8683086"/>
<proteinExistence type="inferred from homology"/>
<evidence type="ECO:0000256" key="2">
    <source>
        <dbReference type="ARBA" id="ARBA00007947"/>
    </source>
</evidence>
<dbReference type="InterPro" id="IPR029044">
    <property type="entry name" value="Nucleotide-diphossugar_trans"/>
</dbReference>
<feature type="domain" description="Nucleotidyl transferase" evidence="3">
    <location>
        <begin position="2"/>
        <end position="237"/>
    </location>
</feature>
<sequence>MKGLVLSGGSGTRLRPLTHTGPKQLIPVANKPVLQYVIEDLRDAGITDIGVILGNNGKEQVIAELKDGKQYGVNITYVEQGAPLGIAHAVQCARDFMGDDDFIVYLGDNMLKDGVKGLVDDFAEGQYDAAISLQAVANPRQFGVAELDKQGRVVGLEEKPKVPKSNYALVGVYLFTPVIFDMIRQIKPSWRNELEITDAIQKLLDNKYKVRSHIVSGWWKDTGKPEDILDVNRLVLDELKPLVEGMVEEGASVAGRVSLGKNSVIRSGCVIRGPVVIGKDCTIEAGAYIGPYTAVGDGCTVKGAYVESSVLMAGCSVSCENRIVDSLIGKNAIIASANNDLPKGTRLIVGENSFLKI</sequence>
<dbReference type="Pfam" id="PF00483">
    <property type="entry name" value="NTP_transferase"/>
    <property type="match status" value="1"/>
</dbReference>
<dbReference type="PATRIC" id="fig|304371.9.peg.2783"/>
<comment type="similarity">
    <text evidence="2">In the N-terminal section; belongs to the N-acetylglucosamine-1-phosphate uridyltransferase family.</text>
</comment>
<dbReference type="PANTHER" id="PTHR42883:SF2">
    <property type="entry name" value="THYMIDYLYLTRANSFERASE"/>
    <property type="match status" value="1"/>
</dbReference>
<evidence type="ECO:0000259" key="4">
    <source>
        <dbReference type="Pfam" id="PF25087"/>
    </source>
</evidence>
<evidence type="ECO:0000259" key="3">
    <source>
        <dbReference type="Pfam" id="PF00483"/>
    </source>
</evidence>
<dbReference type="eggNOG" id="arCOG00667">
    <property type="taxonomic scope" value="Archaea"/>
</dbReference>
<dbReference type="GO" id="GO:0006048">
    <property type="term" value="P:UDP-N-acetylglucosamine biosynthetic process"/>
    <property type="evidence" value="ECO:0007669"/>
    <property type="project" value="UniProtKB-UniPathway"/>
</dbReference>
<evidence type="ECO:0000313" key="5">
    <source>
        <dbReference type="EMBL" id="BAI62790.1"/>
    </source>
</evidence>
<dbReference type="GO" id="GO:0019134">
    <property type="term" value="F:glucosamine-1-phosphate N-acetyltransferase activity"/>
    <property type="evidence" value="ECO:0007669"/>
    <property type="project" value="InterPro"/>
</dbReference>
<reference evidence="5 6" key="2">
    <citation type="journal article" date="2008" name="Int. J. Syst. Evol. Microbiol.">
        <title>Methanocella paludicola gen. nov., sp. nov., a methane-producing archaeon, the first isolate of the lineage 'Rice Cluster I', and proposal of the new archaeal order Methanocellales ord. nov.</title>
        <authorList>
            <person name="Sakai S."/>
            <person name="Imachi H."/>
            <person name="Hanada S."/>
            <person name="Ohashi A."/>
            <person name="Harada H."/>
            <person name="Kamagata Y."/>
        </authorList>
    </citation>
    <scope>NUCLEOTIDE SEQUENCE [LARGE SCALE GENOMIC DNA]</scope>
    <source>
        <strain evidence="6">DSM 17711 / JCM 13418 / NBRC 101707 / SANAE</strain>
    </source>
</reference>
<reference evidence="6" key="3">
    <citation type="journal article" date="2011" name="PLoS ONE">
        <title>Genome sequence of a mesophilic hydrogenotrophic methanogen Methanocella paludicola, the first cultivated representative of the order Methanocellales.</title>
        <authorList>
            <person name="Sakai S."/>
            <person name="Takaki Y."/>
            <person name="Shimamura S."/>
            <person name="Sekine M."/>
            <person name="Tajima T."/>
            <person name="Kosugi H."/>
            <person name="Ichikawa N."/>
            <person name="Tasumi E."/>
            <person name="Hiraki A.T."/>
            <person name="Shimizu A."/>
            <person name="Kato Y."/>
            <person name="Nishiko R."/>
            <person name="Mori K."/>
            <person name="Fujita N."/>
            <person name="Imachi H."/>
            <person name="Takai K."/>
        </authorList>
    </citation>
    <scope>NUCLEOTIDE SEQUENCE [LARGE SCALE GENOMIC DNA]</scope>
    <source>
        <strain evidence="6">DSM 17711 / JCM 13418 / NBRC 101707 / SANAE</strain>
    </source>
</reference>
<dbReference type="RefSeq" id="WP_012901464.1">
    <property type="nucleotide sequence ID" value="NC_013665.1"/>
</dbReference>
<dbReference type="STRING" id="304371.MCP_2718"/>
<reference evidence="5 6" key="1">
    <citation type="journal article" date="2007" name="Appl. Environ. Microbiol.">
        <title>Isolation of key methanogens for global methane emission from rice paddy fields: a novel isolate affiliated with the clone cluster rice cluster I.</title>
        <authorList>
            <person name="Sakai S."/>
            <person name="Imachi H."/>
            <person name="Sekiguchi Y."/>
            <person name="Ohashi A."/>
            <person name="Harada H."/>
            <person name="Kamagata Y."/>
        </authorList>
    </citation>
    <scope>NUCLEOTIDE SEQUENCE [LARGE SCALE GENOMIC DNA]</scope>
    <source>
        <strain evidence="6">DSM 17711 / JCM 13418 / NBRC 101707 / SANAE</strain>
    </source>
</reference>
<dbReference type="InterPro" id="IPR005908">
    <property type="entry name" value="G1P_thy_trans_l"/>
</dbReference>
<dbReference type="OrthoDB" id="15372at2157"/>
<gene>
    <name evidence="5" type="primary">rfbA</name>
    <name evidence="5" type="ordered locus">MCP_2718</name>
</gene>
<dbReference type="PANTHER" id="PTHR42883">
    <property type="entry name" value="GLUCOSE-1-PHOSPHATE THYMIDYLTRANSFERASE"/>
    <property type="match status" value="1"/>
</dbReference>
<comment type="similarity">
    <text evidence="1">In the C-terminal section; belongs to the transferase hexapeptide repeat family.</text>
</comment>
<dbReference type="Gene3D" id="2.160.10.10">
    <property type="entry name" value="Hexapeptide repeat proteins"/>
    <property type="match status" value="1"/>
</dbReference>